<evidence type="ECO:0000313" key="1">
    <source>
        <dbReference type="EMBL" id="SVB11634.1"/>
    </source>
</evidence>
<name>A0A382BD96_9ZZZZ</name>
<proteinExistence type="predicted"/>
<organism evidence="1">
    <name type="scientific">marine metagenome</name>
    <dbReference type="NCBI Taxonomy" id="408172"/>
    <lineage>
        <taxon>unclassified sequences</taxon>
        <taxon>metagenomes</taxon>
        <taxon>ecological metagenomes</taxon>
    </lineage>
</organism>
<gene>
    <name evidence="1" type="ORF">METZ01_LOCUS164488</name>
</gene>
<protein>
    <submittedName>
        <fullName evidence="1">Uncharacterized protein</fullName>
    </submittedName>
</protein>
<dbReference type="EMBL" id="UINC01029240">
    <property type="protein sequence ID" value="SVB11634.1"/>
    <property type="molecule type" value="Genomic_DNA"/>
</dbReference>
<sequence>MVTYGTKSGFEIRADLLSQAQGLLEMNAQREIDAAYFAIDHAGDEASLISLPVIEITSEEIIETARQFNAFVNEK</sequence>
<accession>A0A382BD96</accession>
<reference evidence="1" key="1">
    <citation type="submission" date="2018-05" db="EMBL/GenBank/DDBJ databases">
        <authorList>
            <person name="Lanie J.A."/>
            <person name="Ng W.-L."/>
            <person name="Kazmierczak K.M."/>
            <person name="Andrzejewski T.M."/>
            <person name="Davidsen T.M."/>
            <person name="Wayne K.J."/>
            <person name="Tettelin H."/>
            <person name="Glass J.I."/>
            <person name="Rusch D."/>
            <person name="Podicherti R."/>
            <person name="Tsui H.-C.T."/>
            <person name="Winkler M.E."/>
        </authorList>
    </citation>
    <scope>NUCLEOTIDE SEQUENCE</scope>
</reference>
<dbReference type="AlphaFoldDB" id="A0A382BD96"/>